<sequence>MKNILILFCILAFAPAVFAGGTMIYTTPQDATGHNDWYGKSNTNYYSEDPYVQTMKTQNLREQNQTTVTNESSYEKRYKAGHESTFRTRQDKYYNHGGVKFGTGFSNNGSTGRW</sequence>
<evidence type="ECO:0000313" key="2">
    <source>
        <dbReference type="EMBL" id="MBO8430841.1"/>
    </source>
</evidence>
<keyword evidence="1" id="KW-0732">Signal</keyword>
<feature type="signal peptide" evidence="1">
    <location>
        <begin position="1"/>
        <end position="19"/>
    </location>
</feature>
<dbReference type="EMBL" id="JADIND010000114">
    <property type="protein sequence ID" value="MBO8430841.1"/>
    <property type="molecule type" value="Genomic_DNA"/>
</dbReference>
<name>A0A9D9DNZ1_9BACT</name>
<comment type="caution">
    <text evidence="2">The sequence shown here is derived from an EMBL/GenBank/DDBJ whole genome shotgun (WGS) entry which is preliminary data.</text>
</comment>
<evidence type="ECO:0000313" key="3">
    <source>
        <dbReference type="Proteomes" id="UP000823632"/>
    </source>
</evidence>
<organism evidence="2 3">
    <name type="scientific">Candidatus Scatousia excrementipullorum</name>
    <dbReference type="NCBI Taxonomy" id="2840936"/>
    <lineage>
        <taxon>Bacteria</taxon>
        <taxon>Candidatus Scatousia</taxon>
    </lineage>
</organism>
<protein>
    <recommendedName>
        <fullName evidence="4">Secreted protein</fullName>
    </recommendedName>
</protein>
<gene>
    <name evidence="2" type="ORF">IAC76_05590</name>
</gene>
<reference evidence="2" key="2">
    <citation type="journal article" date="2021" name="PeerJ">
        <title>Extensive microbial diversity within the chicken gut microbiome revealed by metagenomics and culture.</title>
        <authorList>
            <person name="Gilroy R."/>
            <person name="Ravi A."/>
            <person name="Getino M."/>
            <person name="Pursley I."/>
            <person name="Horton D.L."/>
            <person name="Alikhan N.F."/>
            <person name="Baker D."/>
            <person name="Gharbi K."/>
            <person name="Hall N."/>
            <person name="Watson M."/>
            <person name="Adriaenssens E.M."/>
            <person name="Foster-Nyarko E."/>
            <person name="Jarju S."/>
            <person name="Secka A."/>
            <person name="Antonio M."/>
            <person name="Oren A."/>
            <person name="Chaudhuri R.R."/>
            <person name="La Ragione R."/>
            <person name="Hildebrand F."/>
            <person name="Pallen M.J."/>
        </authorList>
    </citation>
    <scope>NUCLEOTIDE SEQUENCE</scope>
    <source>
        <strain evidence="2">10192</strain>
    </source>
</reference>
<evidence type="ECO:0000256" key="1">
    <source>
        <dbReference type="SAM" id="SignalP"/>
    </source>
</evidence>
<reference evidence="2" key="1">
    <citation type="submission" date="2020-10" db="EMBL/GenBank/DDBJ databases">
        <authorList>
            <person name="Gilroy R."/>
        </authorList>
    </citation>
    <scope>NUCLEOTIDE SEQUENCE</scope>
    <source>
        <strain evidence="2">10192</strain>
    </source>
</reference>
<evidence type="ECO:0008006" key="4">
    <source>
        <dbReference type="Google" id="ProtNLM"/>
    </source>
</evidence>
<dbReference type="AlphaFoldDB" id="A0A9D9DNZ1"/>
<feature type="chain" id="PRO_5039636957" description="Secreted protein" evidence="1">
    <location>
        <begin position="20"/>
        <end position="114"/>
    </location>
</feature>
<dbReference type="Proteomes" id="UP000823632">
    <property type="component" value="Unassembled WGS sequence"/>
</dbReference>
<proteinExistence type="predicted"/>
<accession>A0A9D9DNZ1</accession>